<dbReference type="InterPro" id="IPR036388">
    <property type="entry name" value="WH-like_DNA-bd_sf"/>
</dbReference>
<organism evidence="1 2">
    <name type="scientific">Dictyobacter alpinus</name>
    <dbReference type="NCBI Taxonomy" id="2014873"/>
    <lineage>
        <taxon>Bacteria</taxon>
        <taxon>Bacillati</taxon>
        <taxon>Chloroflexota</taxon>
        <taxon>Ktedonobacteria</taxon>
        <taxon>Ktedonobacterales</taxon>
        <taxon>Dictyobacteraceae</taxon>
        <taxon>Dictyobacter</taxon>
    </lineage>
</organism>
<dbReference type="Proteomes" id="UP000287171">
    <property type="component" value="Unassembled WGS sequence"/>
</dbReference>
<proteinExistence type="predicted"/>
<keyword evidence="2" id="KW-1185">Reference proteome</keyword>
<sequence>MIMQEDKIVDIPAERIKFFGGPGKMLLPCPATIAAVIMSIPEQQLMTTNQLTKTLTAQFEVEGTCPITTKNSLKALANDPNQQVAYWRVIKSSGGLFSSFPGGVDGHAARLEQEGCTIDTHGKAPKVKDFGQRLARFA</sequence>
<name>A0A402BBR2_9CHLR</name>
<reference evidence="2" key="1">
    <citation type="submission" date="2018-12" db="EMBL/GenBank/DDBJ databases">
        <title>Tengunoibacter tsumagoiensis gen. nov., sp. nov., Dictyobacter kobayashii sp. nov., D. alpinus sp. nov., and D. joshuensis sp. nov. and description of Dictyobacteraceae fam. nov. within the order Ktedonobacterales isolated from Tengu-no-mugimeshi.</title>
        <authorList>
            <person name="Wang C.M."/>
            <person name="Zheng Y."/>
            <person name="Sakai Y."/>
            <person name="Toyoda A."/>
            <person name="Minakuchi Y."/>
            <person name="Abe K."/>
            <person name="Yokota A."/>
            <person name="Yabe S."/>
        </authorList>
    </citation>
    <scope>NUCLEOTIDE SEQUENCE [LARGE SCALE GENOMIC DNA]</scope>
    <source>
        <strain evidence="2">Uno16</strain>
    </source>
</reference>
<dbReference type="OrthoDB" id="163767at2"/>
<comment type="caution">
    <text evidence="1">The sequence shown here is derived from an EMBL/GenBank/DDBJ whole genome shotgun (WGS) entry which is preliminary data.</text>
</comment>
<evidence type="ECO:0000313" key="1">
    <source>
        <dbReference type="EMBL" id="GCE28756.1"/>
    </source>
</evidence>
<evidence type="ECO:0000313" key="2">
    <source>
        <dbReference type="Proteomes" id="UP000287171"/>
    </source>
</evidence>
<dbReference type="RefSeq" id="WP_126628936.1">
    <property type="nucleotide sequence ID" value="NZ_BIFT01000001.1"/>
</dbReference>
<dbReference type="EMBL" id="BIFT01000001">
    <property type="protein sequence ID" value="GCE28756.1"/>
    <property type="molecule type" value="Genomic_DNA"/>
</dbReference>
<dbReference type="AlphaFoldDB" id="A0A402BBR2"/>
<protein>
    <submittedName>
        <fullName evidence="1">Uncharacterized protein</fullName>
    </submittedName>
</protein>
<gene>
    <name evidence="1" type="ORF">KDA_42400</name>
</gene>
<dbReference type="Gene3D" id="1.10.10.10">
    <property type="entry name" value="Winged helix-like DNA-binding domain superfamily/Winged helix DNA-binding domain"/>
    <property type="match status" value="1"/>
</dbReference>
<accession>A0A402BBR2</accession>